<name>A0AAD8WI05_LOLMU</name>
<proteinExistence type="predicted"/>
<accession>A0AAD8WI05</accession>
<organism evidence="1 2">
    <name type="scientific">Lolium multiflorum</name>
    <name type="common">Italian ryegrass</name>
    <name type="synonym">Lolium perenne subsp. multiflorum</name>
    <dbReference type="NCBI Taxonomy" id="4521"/>
    <lineage>
        <taxon>Eukaryota</taxon>
        <taxon>Viridiplantae</taxon>
        <taxon>Streptophyta</taxon>
        <taxon>Embryophyta</taxon>
        <taxon>Tracheophyta</taxon>
        <taxon>Spermatophyta</taxon>
        <taxon>Magnoliopsida</taxon>
        <taxon>Liliopsida</taxon>
        <taxon>Poales</taxon>
        <taxon>Poaceae</taxon>
        <taxon>BOP clade</taxon>
        <taxon>Pooideae</taxon>
        <taxon>Poodae</taxon>
        <taxon>Poeae</taxon>
        <taxon>Poeae Chloroplast Group 2 (Poeae type)</taxon>
        <taxon>Loliodinae</taxon>
        <taxon>Loliinae</taxon>
        <taxon>Lolium</taxon>
    </lineage>
</organism>
<dbReference type="GO" id="GO:0010274">
    <property type="term" value="P:hydrotropism"/>
    <property type="evidence" value="ECO:0007669"/>
    <property type="project" value="InterPro"/>
</dbReference>
<evidence type="ECO:0000313" key="1">
    <source>
        <dbReference type="EMBL" id="KAK1663397.1"/>
    </source>
</evidence>
<keyword evidence="2" id="KW-1185">Reference proteome</keyword>
<comment type="caution">
    <text evidence="1">The sequence shown here is derived from an EMBL/GenBank/DDBJ whole genome shotgun (WGS) entry which is preliminary data.</text>
</comment>
<dbReference type="Proteomes" id="UP001231189">
    <property type="component" value="Unassembled WGS sequence"/>
</dbReference>
<dbReference type="InterPro" id="IPR006460">
    <property type="entry name" value="MIZ1-like_pln"/>
</dbReference>
<dbReference type="AlphaFoldDB" id="A0AAD8WI05"/>
<dbReference type="EMBL" id="JAUUTY010000003">
    <property type="protein sequence ID" value="KAK1663397.1"/>
    <property type="molecule type" value="Genomic_DNA"/>
</dbReference>
<protein>
    <submittedName>
        <fullName evidence="1">Uncharacterized protein</fullName>
    </submittedName>
</protein>
<evidence type="ECO:0000313" key="2">
    <source>
        <dbReference type="Proteomes" id="UP001231189"/>
    </source>
</evidence>
<sequence length="199" mass="21438">MEEGDSFFGRTMGSSVTGTIFGRRRGRVHLALQTPRAPPALMVELGAYSTGAPVRPTPPELSPTHLRPGGHAARVRVLPVPDLTCARGRPWPVLGSWPEVRPRPSLAWSDVELDEGASFAAPTPSAAYAAAGGRSAGRRRWHGSGQRCWLWWRARVAGAGARRTLGSNAARAALPSSRHPCRNLAGGGRRIGDWEKRWA</sequence>
<reference evidence="1" key="1">
    <citation type="submission" date="2023-07" db="EMBL/GenBank/DDBJ databases">
        <title>A chromosome-level genome assembly of Lolium multiflorum.</title>
        <authorList>
            <person name="Chen Y."/>
            <person name="Copetti D."/>
            <person name="Kolliker R."/>
            <person name="Studer B."/>
        </authorList>
    </citation>
    <scope>NUCLEOTIDE SEQUENCE</scope>
    <source>
        <strain evidence="1">02402/16</strain>
        <tissue evidence="1">Leaf</tissue>
    </source>
</reference>
<gene>
    <name evidence="1" type="ORF">QYE76_051556</name>
</gene>
<dbReference type="Pfam" id="PF04759">
    <property type="entry name" value="DUF617"/>
    <property type="match status" value="1"/>
</dbReference>